<dbReference type="GO" id="GO:0016757">
    <property type="term" value="F:glycosyltransferase activity"/>
    <property type="evidence" value="ECO:0007669"/>
    <property type="project" value="InterPro"/>
</dbReference>
<gene>
    <name evidence="4" type="ORF">UFOPK3992_01947</name>
</gene>
<feature type="domain" description="Glycosyltransferase 2-like" evidence="2">
    <location>
        <begin position="376"/>
        <end position="495"/>
    </location>
</feature>
<dbReference type="Gene3D" id="3.90.550.10">
    <property type="entry name" value="Spore Coat Polysaccharide Biosynthesis Protein SpsA, Chain A"/>
    <property type="match status" value="1"/>
</dbReference>
<evidence type="ECO:0000259" key="3">
    <source>
        <dbReference type="Pfam" id="PF13439"/>
    </source>
</evidence>
<feature type="domain" description="Glycosyltransferase subfamily 4-like N-terminal" evidence="3">
    <location>
        <begin position="14"/>
        <end position="174"/>
    </location>
</feature>
<dbReference type="CDD" id="cd03801">
    <property type="entry name" value="GT4_PimA-like"/>
    <property type="match status" value="1"/>
</dbReference>
<dbReference type="InterPro" id="IPR028098">
    <property type="entry name" value="Glyco_trans_4-like_N"/>
</dbReference>
<dbReference type="CDD" id="cd00761">
    <property type="entry name" value="Glyco_tranf_GTA_type"/>
    <property type="match status" value="1"/>
</dbReference>
<name>A0A6J7R8Y2_9ZZZZ</name>
<proteinExistence type="predicted"/>
<dbReference type="PANTHER" id="PTHR12526">
    <property type="entry name" value="GLYCOSYLTRANSFERASE"/>
    <property type="match status" value="1"/>
</dbReference>
<dbReference type="SUPFAM" id="SSF53448">
    <property type="entry name" value="Nucleotide-diphospho-sugar transferases"/>
    <property type="match status" value="1"/>
</dbReference>
<dbReference type="Pfam" id="PF00534">
    <property type="entry name" value="Glycos_transf_1"/>
    <property type="match status" value="1"/>
</dbReference>
<feature type="domain" description="Glycosyl transferase family 1" evidence="1">
    <location>
        <begin position="187"/>
        <end position="343"/>
    </location>
</feature>
<dbReference type="EMBL" id="CAFBOZ010000354">
    <property type="protein sequence ID" value="CAB5025183.1"/>
    <property type="molecule type" value="Genomic_DNA"/>
</dbReference>
<dbReference type="InterPro" id="IPR029044">
    <property type="entry name" value="Nucleotide-diphossugar_trans"/>
</dbReference>
<evidence type="ECO:0000259" key="1">
    <source>
        <dbReference type="Pfam" id="PF00534"/>
    </source>
</evidence>
<sequence>MRVMWWLAEYPPDPGGIATFAAVTQAALVDRGVELDLLVVARGDSDSTDGATRITRRPILESVLANDVAGIARWVPFVAAYKRDVSPDAYHLHLSDASPLLHLMTRTTSPAPLILTLHNEMFKVVSRTDPDSLFGRVLDMSTVITTVSVVAAEGLLAHRPDLADRVVVVPNGVPIGTAPIPPPLESRILMAGRLVPVKGVDRVLRAMPEVLARVPGATLTIAGDGPEAPSLGRLAESLGVEDAVTWLGHIDRASVRSAMDQHRIVVMASRREGMPMAALEAAERGRCLVASAVGGMRGVVVPEHTGLLVDEPSADDDPGPLAGAMVRALVEPGLAERMGDAARVHVEGHFAVERTASLYEDVYRAVSVGARRPRVSVIMPVWNGERHVRFAIDSVLAQTFDDLELIVVDDGSTDSTLRVLDAIDDPRIVIVPQPHRGKAASRNAGLALARGNLIAHLDHDDLWPTDRLTHLVGVLDARPDLDACFGAVVHFKDPDAPANSVVRTEPELARTPTVGLVRVEAHRRVGPFRDLDYGDGLDWAMRSVVMGLPLEQTDQVVLHRRVHATNSSHSHPFALEKGRVAILKAALDLRRELS</sequence>
<reference evidence="4" key="1">
    <citation type="submission" date="2020-05" db="EMBL/GenBank/DDBJ databases">
        <authorList>
            <person name="Chiriac C."/>
            <person name="Salcher M."/>
            <person name="Ghai R."/>
            <person name="Kavagutti S V."/>
        </authorList>
    </citation>
    <scope>NUCLEOTIDE SEQUENCE</scope>
</reference>
<dbReference type="Pfam" id="PF13439">
    <property type="entry name" value="Glyco_transf_4"/>
    <property type="match status" value="1"/>
</dbReference>
<protein>
    <submittedName>
        <fullName evidence="4">Unannotated protein</fullName>
    </submittedName>
</protein>
<dbReference type="SUPFAM" id="SSF53756">
    <property type="entry name" value="UDP-Glycosyltransferase/glycogen phosphorylase"/>
    <property type="match status" value="1"/>
</dbReference>
<dbReference type="Pfam" id="PF00535">
    <property type="entry name" value="Glycos_transf_2"/>
    <property type="match status" value="1"/>
</dbReference>
<dbReference type="InterPro" id="IPR001296">
    <property type="entry name" value="Glyco_trans_1"/>
</dbReference>
<dbReference type="Gene3D" id="3.40.50.2000">
    <property type="entry name" value="Glycogen Phosphorylase B"/>
    <property type="match status" value="2"/>
</dbReference>
<evidence type="ECO:0000313" key="4">
    <source>
        <dbReference type="EMBL" id="CAB5025183.1"/>
    </source>
</evidence>
<organism evidence="4">
    <name type="scientific">freshwater metagenome</name>
    <dbReference type="NCBI Taxonomy" id="449393"/>
    <lineage>
        <taxon>unclassified sequences</taxon>
        <taxon>metagenomes</taxon>
        <taxon>ecological metagenomes</taxon>
    </lineage>
</organism>
<dbReference type="AlphaFoldDB" id="A0A6J7R8Y2"/>
<accession>A0A6J7R8Y2</accession>
<dbReference type="PANTHER" id="PTHR12526:SF635">
    <property type="entry name" value="GLYCOSYL TRANSFERASE GROUP 1"/>
    <property type="match status" value="1"/>
</dbReference>
<dbReference type="InterPro" id="IPR001173">
    <property type="entry name" value="Glyco_trans_2-like"/>
</dbReference>
<evidence type="ECO:0000259" key="2">
    <source>
        <dbReference type="Pfam" id="PF00535"/>
    </source>
</evidence>